<protein>
    <submittedName>
        <fullName evidence="1">Uncharacterized protein</fullName>
    </submittedName>
</protein>
<gene>
    <name evidence="1" type="ORF">PCASD_07443</name>
</gene>
<reference evidence="1 2" key="1">
    <citation type="submission" date="2017-11" db="EMBL/GenBank/DDBJ databases">
        <title>De novo assembly and phasing of dikaryotic genomes from two isolates of Puccinia coronata f. sp. avenae, the causal agent of oat crown rust.</title>
        <authorList>
            <person name="Miller M.E."/>
            <person name="Zhang Y."/>
            <person name="Omidvar V."/>
            <person name="Sperschneider J."/>
            <person name="Schwessinger B."/>
            <person name="Raley C."/>
            <person name="Palmer J.M."/>
            <person name="Garnica D."/>
            <person name="Upadhyaya N."/>
            <person name="Rathjen J."/>
            <person name="Taylor J.M."/>
            <person name="Park R.F."/>
            <person name="Dodds P.N."/>
            <person name="Hirsch C.D."/>
            <person name="Kianian S.F."/>
            <person name="Figueroa M."/>
        </authorList>
    </citation>
    <scope>NUCLEOTIDE SEQUENCE [LARGE SCALE GENOMIC DNA]</scope>
    <source>
        <strain evidence="1">12SD80</strain>
    </source>
</reference>
<comment type="caution">
    <text evidence="1">The sequence shown here is derived from an EMBL/GenBank/DDBJ whole genome shotgun (WGS) entry which is preliminary data.</text>
</comment>
<accession>A0A2N5TG92</accession>
<dbReference type="Proteomes" id="UP000235392">
    <property type="component" value="Unassembled WGS sequence"/>
</dbReference>
<dbReference type="AlphaFoldDB" id="A0A2N5TG92"/>
<name>A0A2N5TG92_9BASI</name>
<evidence type="ECO:0000313" key="2">
    <source>
        <dbReference type="Proteomes" id="UP000235392"/>
    </source>
</evidence>
<organism evidence="1 2">
    <name type="scientific">Puccinia coronata f. sp. avenae</name>
    <dbReference type="NCBI Taxonomy" id="200324"/>
    <lineage>
        <taxon>Eukaryota</taxon>
        <taxon>Fungi</taxon>
        <taxon>Dikarya</taxon>
        <taxon>Basidiomycota</taxon>
        <taxon>Pucciniomycotina</taxon>
        <taxon>Pucciniomycetes</taxon>
        <taxon>Pucciniales</taxon>
        <taxon>Pucciniaceae</taxon>
        <taxon>Puccinia</taxon>
    </lineage>
</organism>
<evidence type="ECO:0000313" key="1">
    <source>
        <dbReference type="EMBL" id="PLW24515.1"/>
    </source>
</evidence>
<sequence length="259" mass="28018">MLIDSPAYADTFWIWANLPYKQQPRIPNVNENITLAINEVTEALPKIGRLSTAYESVVIGGEEDPSHASALHMGYQLADETISSDKECFSRVARRFLPQAFFVFNVLEKSEDESIFQKTASLAQSTGAQYHRWASAEPPAVVQQSSESNLHGLGPVAEVPGASEDWYFWLPENDRPDEEVAVQQVSASSCDRKSNFKNNVCATPGGGGGKFAGVKDPRKGAAAKCFKCNSPDVALCCTSAAADKPDPNSAACQPATENK</sequence>
<dbReference type="EMBL" id="PGCI01000608">
    <property type="protein sequence ID" value="PLW24515.1"/>
    <property type="molecule type" value="Genomic_DNA"/>
</dbReference>
<proteinExistence type="predicted"/>